<sequence length="148" mass="17237">MDNTGDKRRRRAVEYPFLVKGHINLPSNSPSASRATTSMSLFVTSLSVYCRHAPNPKRSPQCPRRLLPRRLRLRLSKREDDDHNRSHSEMERLGSEKRDQSKVLVNTFEALEQDVVRGMDKFIWCPLDPWFRRLFSTVRTLPMPPFGG</sequence>
<keyword evidence="3" id="KW-1185">Reference proteome</keyword>
<evidence type="ECO:0000313" key="3">
    <source>
        <dbReference type="Proteomes" id="UP000685013"/>
    </source>
</evidence>
<evidence type="ECO:0000313" key="2">
    <source>
        <dbReference type="EMBL" id="KAG6608291.1"/>
    </source>
</evidence>
<feature type="compositionally biased region" description="Basic and acidic residues" evidence="1">
    <location>
        <begin position="76"/>
        <end position="98"/>
    </location>
</feature>
<comment type="caution">
    <text evidence="2">The sequence shown here is derived from an EMBL/GenBank/DDBJ whole genome shotgun (WGS) entry which is preliminary data.</text>
</comment>
<dbReference type="Proteomes" id="UP000685013">
    <property type="component" value="Chromosome 1"/>
</dbReference>
<feature type="non-terminal residue" evidence="2">
    <location>
        <position position="1"/>
    </location>
</feature>
<feature type="region of interest" description="Disordered" evidence="1">
    <location>
        <begin position="74"/>
        <end position="98"/>
    </location>
</feature>
<dbReference type="AlphaFoldDB" id="A0AAV6PAL6"/>
<protein>
    <submittedName>
        <fullName evidence="2">Uncharacterized protein</fullName>
    </submittedName>
</protein>
<name>A0AAV6PAL6_9ROSI</name>
<proteinExistence type="predicted"/>
<accession>A0AAV6PAL6</accession>
<evidence type="ECO:0000256" key="1">
    <source>
        <dbReference type="SAM" id="MobiDB-lite"/>
    </source>
</evidence>
<dbReference type="EMBL" id="JAGKQH010000001">
    <property type="protein sequence ID" value="KAG6608291.1"/>
    <property type="molecule type" value="Genomic_DNA"/>
</dbReference>
<organism evidence="2 3">
    <name type="scientific">Cucurbita argyrosperma subsp. sororia</name>
    <dbReference type="NCBI Taxonomy" id="37648"/>
    <lineage>
        <taxon>Eukaryota</taxon>
        <taxon>Viridiplantae</taxon>
        <taxon>Streptophyta</taxon>
        <taxon>Embryophyta</taxon>
        <taxon>Tracheophyta</taxon>
        <taxon>Spermatophyta</taxon>
        <taxon>Magnoliopsida</taxon>
        <taxon>eudicotyledons</taxon>
        <taxon>Gunneridae</taxon>
        <taxon>Pentapetalae</taxon>
        <taxon>rosids</taxon>
        <taxon>fabids</taxon>
        <taxon>Cucurbitales</taxon>
        <taxon>Cucurbitaceae</taxon>
        <taxon>Cucurbiteae</taxon>
        <taxon>Cucurbita</taxon>
    </lineage>
</organism>
<gene>
    <name evidence="2" type="ORF">SDJN03_01633</name>
</gene>
<reference evidence="2 3" key="1">
    <citation type="journal article" date="2021" name="Hortic Res">
        <title>The domestication of Cucurbita argyrosperma as revealed by the genome of its wild relative.</title>
        <authorList>
            <person name="Barrera-Redondo J."/>
            <person name="Sanchez-de la Vega G."/>
            <person name="Aguirre-Liguori J.A."/>
            <person name="Castellanos-Morales G."/>
            <person name="Gutierrez-Guerrero Y.T."/>
            <person name="Aguirre-Dugua X."/>
            <person name="Aguirre-Planter E."/>
            <person name="Tenaillon M.I."/>
            <person name="Lira-Saade R."/>
            <person name="Eguiarte L.E."/>
        </authorList>
    </citation>
    <scope>NUCLEOTIDE SEQUENCE [LARGE SCALE GENOMIC DNA]</scope>
    <source>
        <strain evidence="2">JBR-2021</strain>
    </source>
</reference>